<gene>
    <name evidence="2" type="ORF">JNB85_01375</name>
</gene>
<name>A0ABS7GNZ5_9HYPH</name>
<feature type="compositionally biased region" description="Polar residues" evidence="1">
    <location>
        <begin position="51"/>
        <end position="61"/>
    </location>
</feature>
<feature type="region of interest" description="Disordered" evidence="1">
    <location>
        <begin position="1"/>
        <end position="61"/>
    </location>
</feature>
<organism evidence="2 3">
    <name type="scientific">Rhizobium mesosinicum</name>
    <dbReference type="NCBI Taxonomy" id="335017"/>
    <lineage>
        <taxon>Bacteria</taxon>
        <taxon>Pseudomonadati</taxon>
        <taxon>Pseudomonadota</taxon>
        <taxon>Alphaproteobacteria</taxon>
        <taxon>Hyphomicrobiales</taxon>
        <taxon>Rhizobiaceae</taxon>
        <taxon>Rhizobium/Agrobacterium group</taxon>
        <taxon>Rhizobium</taxon>
    </lineage>
</organism>
<accession>A0ABS7GNZ5</accession>
<reference evidence="2 3" key="1">
    <citation type="journal article" date="2021" name="MBio">
        <title>Poor Competitiveness of Bradyrhizobium in Pigeon Pea Root Colonization in Indian Soils.</title>
        <authorList>
            <person name="Chalasani D."/>
            <person name="Basu A."/>
            <person name="Pullabhotla S.V.S.R.N."/>
            <person name="Jorrin B."/>
            <person name="Neal A.L."/>
            <person name="Poole P.S."/>
            <person name="Podile A.R."/>
            <person name="Tkacz A."/>
        </authorList>
    </citation>
    <scope>NUCLEOTIDE SEQUENCE [LARGE SCALE GENOMIC DNA]</scope>
    <source>
        <strain evidence="2 3">HU56</strain>
    </source>
</reference>
<comment type="caution">
    <text evidence="2">The sequence shown here is derived from an EMBL/GenBank/DDBJ whole genome shotgun (WGS) entry which is preliminary data.</text>
</comment>
<protein>
    <recommendedName>
        <fullName evidence="4">Chromosome partitioning protein ParB</fullName>
    </recommendedName>
</protein>
<sequence length="61" mass="6667">MSKNEKNSPLNSNAASKKKPQRRSGELPQSAEEINALLDEALDESFPASDAASSMRFTDQK</sequence>
<evidence type="ECO:0000313" key="2">
    <source>
        <dbReference type="EMBL" id="MBW9051058.1"/>
    </source>
</evidence>
<evidence type="ECO:0008006" key="4">
    <source>
        <dbReference type="Google" id="ProtNLM"/>
    </source>
</evidence>
<evidence type="ECO:0000313" key="3">
    <source>
        <dbReference type="Proteomes" id="UP000717752"/>
    </source>
</evidence>
<dbReference type="RefSeq" id="WP_220332598.1">
    <property type="nucleotide sequence ID" value="NZ_JAEUAK010000001.1"/>
</dbReference>
<dbReference type="Proteomes" id="UP000717752">
    <property type="component" value="Unassembled WGS sequence"/>
</dbReference>
<evidence type="ECO:0000256" key="1">
    <source>
        <dbReference type="SAM" id="MobiDB-lite"/>
    </source>
</evidence>
<dbReference type="EMBL" id="JAEUAK010000001">
    <property type="protein sequence ID" value="MBW9051058.1"/>
    <property type="molecule type" value="Genomic_DNA"/>
</dbReference>
<proteinExistence type="predicted"/>
<keyword evidence="3" id="KW-1185">Reference proteome</keyword>